<evidence type="ECO:0000256" key="4">
    <source>
        <dbReference type="ARBA" id="ARBA00022989"/>
    </source>
</evidence>
<protein>
    <submittedName>
        <fullName evidence="7">Amino acid permease</fullName>
    </submittedName>
</protein>
<name>A0ABV0BN20_9SPHI</name>
<feature type="transmembrane region" description="Helical" evidence="6">
    <location>
        <begin position="280"/>
        <end position="304"/>
    </location>
</feature>
<dbReference type="PANTHER" id="PTHR43243:SF4">
    <property type="entry name" value="CATIONIC AMINO ACID TRANSPORTER 4"/>
    <property type="match status" value="1"/>
</dbReference>
<feature type="transmembrane region" description="Helical" evidence="6">
    <location>
        <begin position="401"/>
        <end position="421"/>
    </location>
</feature>
<keyword evidence="5 6" id="KW-0472">Membrane</keyword>
<feature type="transmembrane region" description="Helical" evidence="6">
    <location>
        <begin position="378"/>
        <end position="395"/>
    </location>
</feature>
<feature type="transmembrane region" description="Helical" evidence="6">
    <location>
        <begin position="31"/>
        <end position="53"/>
    </location>
</feature>
<sequence length="495" mass="53603">MLFKKSISKLIAEAELNGQGTLKRTLSSSGLIALGVGAIIGAGLFSLTGIAAADHAGPAVVLSFIIAAVGCGFAGLCYAEFASMIPVAGSAYTYSYATMGEFMAWIIGWDLVLEYALAAATVSVSWSQYFNQLLLTLGVEIPTQFLHGPWEGGIVNVPAIIIVCLLSLLLMRGTEESSFVNNILVILKVAVVLIFIVLGWGFIDPANHTPFIPVNHGEEMVKSGQLSFWSFLGSDDFGHFGFSGILRAAGVVFFAFIGFDAVSTAAQEAKNPKKGMPIGIIGSLIICTLLYVLFSYVLTGLAPYTEFKGDAKPVATAFAKTGYTFLNTALIVTIIAGYTSVILVMLLGQSRVFYSMSKDGLLPRIFSDLSKRQTPWKTNLIFMVFVSIFAGFVPVSDLGHMVSIGTLFAFTLVCIGILVLRKTEPNLERPFKTPFVPLIPILGILVCVLMMASLPIESWERLGIWMLIGVIIYFVYSKKHSKIRKEYAAEHKTEE</sequence>
<evidence type="ECO:0000256" key="5">
    <source>
        <dbReference type="ARBA" id="ARBA00023136"/>
    </source>
</evidence>
<evidence type="ECO:0000256" key="6">
    <source>
        <dbReference type="SAM" id="Phobius"/>
    </source>
</evidence>
<feature type="transmembrane region" description="Helical" evidence="6">
    <location>
        <begin position="153"/>
        <end position="171"/>
    </location>
</feature>
<dbReference type="RefSeq" id="WP_132772859.1">
    <property type="nucleotide sequence ID" value="NZ_JAOQNK010000001.1"/>
</dbReference>
<accession>A0ABV0BN20</accession>
<evidence type="ECO:0000256" key="1">
    <source>
        <dbReference type="ARBA" id="ARBA00004141"/>
    </source>
</evidence>
<feature type="transmembrane region" description="Helical" evidence="6">
    <location>
        <begin position="433"/>
        <end position="452"/>
    </location>
</feature>
<comment type="caution">
    <text evidence="7">The sequence shown here is derived from an EMBL/GenBank/DDBJ whole genome shotgun (WGS) entry which is preliminary data.</text>
</comment>
<feature type="transmembrane region" description="Helical" evidence="6">
    <location>
        <begin position="237"/>
        <end position="259"/>
    </location>
</feature>
<dbReference type="Gene3D" id="1.20.1740.10">
    <property type="entry name" value="Amino acid/polyamine transporter I"/>
    <property type="match status" value="1"/>
</dbReference>
<reference evidence="7 8" key="1">
    <citation type="submission" date="2024-04" db="EMBL/GenBank/DDBJ databases">
        <title>WGS of bacteria from Torrens River.</title>
        <authorList>
            <person name="Wyrsch E.R."/>
            <person name="Drigo B."/>
        </authorList>
    </citation>
    <scope>NUCLEOTIDE SEQUENCE [LARGE SCALE GENOMIC DNA]</scope>
    <source>
        <strain evidence="7 8">TWI391</strain>
    </source>
</reference>
<dbReference type="InterPro" id="IPR002293">
    <property type="entry name" value="AA/rel_permease1"/>
</dbReference>
<dbReference type="Proteomes" id="UP001409291">
    <property type="component" value="Unassembled WGS sequence"/>
</dbReference>
<feature type="transmembrane region" description="Helical" evidence="6">
    <location>
        <begin position="324"/>
        <end position="348"/>
    </location>
</feature>
<organism evidence="7 8">
    <name type="scientific">Sphingobacterium kitahiroshimense</name>
    <dbReference type="NCBI Taxonomy" id="470446"/>
    <lineage>
        <taxon>Bacteria</taxon>
        <taxon>Pseudomonadati</taxon>
        <taxon>Bacteroidota</taxon>
        <taxon>Sphingobacteriia</taxon>
        <taxon>Sphingobacteriales</taxon>
        <taxon>Sphingobacteriaceae</taxon>
        <taxon>Sphingobacterium</taxon>
    </lineage>
</organism>
<keyword evidence="4 6" id="KW-1133">Transmembrane helix</keyword>
<keyword evidence="2" id="KW-0813">Transport</keyword>
<evidence type="ECO:0000313" key="8">
    <source>
        <dbReference type="Proteomes" id="UP001409291"/>
    </source>
</evidence>
<dbReference type="PANTHER" id="PTHR43243">
    <property type="entry name" value="INNER MEMBRANE TRANSPORTER YGJI-RELATED"/>
    <property type="match status" value="1"/>
</dbReference>
<keyword evidence="3 6" id="KW-0812">Transmembrane</keyword>
<feature type="transmembrane region" description="Helical" evidence="6">
    <location>
        <begin position="458"/>
        <end position="476"/>
    </location>
</feature>
<dbReference type="PIRSF" id="PIRSF006060">
    <property type="entry name" value="AA_transporter"/>
    <property type="match status" value="1"/>
</dbReference>
<dbReference type="Pfam" id="PF13520">
    <property type="entry name" value="AA_permease_2"/>
    <property type="match status" value="1"/>
</dbReference>
<feature type="transmembrane region" description="Helical" evidence="6">
    <location>
        <begin position="183"/>
        <end position="203"/>
    </location>
</feature>
<keyword evidence="8" id="KW-1185">Reference proteome</keyword>
<gene>
    <name evidence="7" type="ORF">ABE541_02655</name>
</gene>
<evidence type="ECO:0000256" key="3">
    <source>
        <dbReference type="ARBA" id="ARBA00022692"/>
    </source>
</evidence>
<evidence type="ECO:0000256" key="2">
    <source>
        <dbReference type="ARBA" id="ARBA00022448"/>
    </source>
</evidence>
<proteinExistence type="predicted"/>
<comment type="subcellular location">
    <subcellularLocation>
        <location evidence="1">Membrane</location>
        <topology evidence="1">Multi-pass membrane protein</topology>
    </subcellularLocation>
</comment>
<dbReference type="EMBL" id="JBDJNQ010000001">
    <property type="protein sequence ID" value="MEN5376151.1"/>
    <property type="molecule type" value="Genomic_DNA"/>
</dbReference>
<evidence type="ECO:0000313" key="7">
    <source>
        <dbReference type="EMBL" id="MEN5376151.1"/>
    </source>
</evidence>
<feature type="transmembrane region" description="Helical" evidence="6">
    <location>
        <begin position="59"/>
        <end position="81"/>
    </location>
</feature>